<dbReference type="GO" id="GO:0003700">
    <property type="term" value="F:DNA-binding transcription factor activity"/>
    <property type="evidence" value="ECO:0007669"/>
    <property type="project" value="InterPro"/>
</dbReference>
<gene>
    <name evidence="5" type="ORF">SDC9_129408</name>
</gene>
<protein>
    <recommendedName>
        <fullName evidence="4">HTH gntR-type domain-containing protein</fullName>
    </recommendedName>
</protein>
<reference evidence="5" key="1">
    <citation type="submission" date="2019-08" db="EMBL/GenBank/DDBJ databases">
        <authorList>
            <person name="Kucharzyk K."/>
            <person name="Murdoch R.W."/>
            <person name="Higgins S."/>
            <person name="Loffler F."/>
        </authorList>
    </citation>
    <scope>NUCLEOTIDE SEQUENCE</scope>
</reference>
<feature type="domain" description="HTH gntR-type" evidence="4">
    <location>
        <begin position="14"/>
        <end position="82"/>
    </location>
</feature>
<comment type="caution">
    <text evidence="5">The sequence shown here is derived from an EMBL/GenBank/DDBJ whole genome shotgun (WGS) entry which is preliminary data.</text>
</comment>
<evidence type="ECO:0000256" key="2">
    <source>
        <dbReference type="ARBA" id="ARBA00023125"/>
    </source>
</evidence>
<keyword evidence="1" id="KW-0805">Transcription regulation</keyword>
<keyword evidence="2" id="KW-0238">DNA-binding</keyword>
<name>A0A645CZJ1_9ZZZZ</name>
<dbReference type="CDD" id="cd07377">
    <property type="entry name" value="WHTH_GntR"/>
    <property type="match status" value="1"/>
</dbReference>
<evidence type="ECO:0000259" key="4">
    <source>
        <dbReference type="PROSITE" id="PS50949"/>
    </source>
</evidence>
<dbReference type="PROSITE" id="PS50949">
    <property type="entry name" value="HTH_GNTR"/>
    <property type="match status" value="1"/>
</dbReference>
<dbReference type="PANTHER" id="PTHR38445:SF9">
    <property type="entry name" value="HTH-TYPE TRANSCRIPTIONAL REPRESSOR YTRA"/>
    <property type="match status" value="1"/>
</dbReference>
<dbReference type="AlphaFoldDB" id="A0A645CZJ1"/>
<dbReference type="PANTHER" id="PTHR38445">
    <property type="entry name" value="HTH-TYPE TRANSCRIPTIONAL REPRESSOR YTRA"/>
    <property type="match status" value="1"/>
</dbReference>
<dbReference type="SUPFAM" id="SSF46785">
    <property type="entry name" value="Winged helix' DNA-binding domain"/>
    <property type="match status" value="1"/>
</dbReference>
<dbReference type="InterPro" id="IPR036390">
    <property type="entry name" value="WH_DNA-bd_sf"/>
</dbReference>
<accession>A0A645CZJ1</accession>
<dbReference type="InterPro" id="IPR000524">
    <property type="entry name" value="Tscrpt_reg_HTH_GntR"/>
</dbReference>
<dbReference type="Pfam" id="PF00392">
    <property type="entry name" value="GntR"/>
    <property type="match status" value="1"/>
</dbReference>
<evidence type="ECO:0000256" key="1">
    <source>
        <dbReference type="ARBA" id="ARBA00023015"/>
    </source>
</evidence>
<dbReference type="InterPro" id="IPR036388">
    <property type="entry name" value="WH-like_DNA-bd_sf"/>
</dbReference>
<sequence>MDLSNIYLDKKNGVPLYLQLSEQLKSMILSGALATGERLATERTMSDKLQVSRNTISLAYFELEREGLVISRQGSGTYVADLERRLQQIDRRQALMKAIDHVIKEAADNGYTLEEFTSLFSGCIRECQGHFKKVHLVFVECNHEQADYFAKEIELGSGVTVEPMLLDEIHLKRENLLKADLIVTTFYHLDEVANFLPERKSDILGIAQDPQVDTIVKIARLSKSEKIGLISSSDIFATDVIRSIQNSGIPGLKFVRSTSRNPEVLKQLIENVEVVVVSPGRKEEIEHLAGSKSLEVIEFIYRPDMGSINLLKNAVLRLRDKED</sequence>
<keyword evidence="3" id="KW-0804">Transcription</keyword>
<organism evidence="5">
    <name type="scientific">bioreactor metagenome</name>
    <dbReference type="NCBI Taxonomy" id="1076179"/>
    <lineage>
        <taxon>unclassified sequences</taxon>
        <taxon>metagenomes</taxon>
        <taxon>ecological metagenomes</taxon>
    </lineage>
</organism>
<evidence type="ECO:0000313" key="5">
    <source>
        <dbReference type="EMBL" id="MPM82347.1"/>
    </source>
</evidence>
<dbReference type="GO" id="GO:0003677">
    <property type="term" value="F:DNA binding"/>
    <property type="evidence" value="ECO:0007669"/>
    <property type="project" value="UniProtKB-KW"/>
</dbReference>
<dbReference type="SMART" id="SM00345">
    <property type="entry name" value="HTH_GNTR"/>
    <property type="match status" value="1"/>
</dbReference>
<evidence type="ECO:0000256" key="3">
    <source>
        <dbReference type="ARBA" id="ARBA00023163"/>
    </source>
</evidence>
<proteinExistence type="predicted"/>
<dbReference type="PRINTS" id="PR00035">
    <property type="entry name" value="HTHGNTR"/>
</dbReference>
<dbReference type="EMBL" id="VSSQ01031455">
    <property type="protein sequence ID" value="MPM82347.1"/>
    <property type="molecule type" value="Genomic_DNA"/>
</dbReference>
<dbReference type="Gene3D" id="1.10.10.10">
    <property type="entry name" value="Winged helix-like DNA-binding domain superfamily/Winged helix DNA-binding domain"/>
    <property type="match status" value="1"/>
</dbReference>